<protein>
    <submittedName>
        <fullName evidence="2">Uncharacterized protein</fullName>
    </submittedName>
</protein>
<sequence>MEVELDPKPSMNLFRLGAQAVYCRHPCEAHHQTTYQLKIKLLEKPSSSTPSSTDGTVVVDLHSDAELE</sequence>
<keyword evidence="3" id="KW-1185">Reference proteome</keyword>
<accession>A0ABD1YIM1</accession>
<reference evidence="2 3" key="1">
    <citation type="submission" date="2024-09" db="EMBL/GenBank/DDBJ databases">
        <title>Chromosome-scale assembly of Riccia fluitans.</title>
        <authorList>
            <person name="Paukszto L."/>
            <person name="Sawicki J."/>
            <person name="Karawczyk K."/>
            <person name="Piernik-Szablinska J."/>
            <person name="Szczecinska M."/>
            <person name="Mazdziarz M."/>
        </authorList>
    </citation>
    <scope>NUCLEOTIDE SEQUENCE [LARGE SCALE GENOMIC DNA]</scope>
    <source>
        <strain evidence="2">Rf_01</strain>
        <tissue evidence="2">Aerial parts of the thallus</tissue>
    </source>
</reference>
<evidence type="ECO:0000313" key="3">
    <source>
        <dbReference type="Proteomes" id="UP001605036"/>
    </source>
</evidence>
<evidence type="ECO:0000256" key="1">
    <source>
        <dbReference type="SAM" id="MobiDB-lite"/>
    </source>
</evidence>
<dbReference type="AlphaFoldDB" id="A0ABD1YIM1"/>
<gene>
    <name evidence="2" type="ORF">R1flu_015172</name>
</gene>
<organism evidence="2 3">
    <name type="scientific">Riccia fluitans</name>
    <dbReference type="NCBI Taxonomy" id="41844"/>
    <lineage>
        <taxon>Eukaryota</taxon>
        <taxon>Viridiplantae</taxon>
        <taxon>Streptophyta</taxon>
        <taxon>Embryophyta</taxon>
        <taxon>Marchantiophyta</taxon>
        <taxon>Marchantiopsida</taxon>
        <taxon>Marchantiidae</taxon>
        <taxon>Marchantiales</taxon>
        <taxon>Ricciaceae</taxon>
        <taxon>Riccia</taxon>
    </lineage>
</organism>
<proteinExistence type="predicted"/>
<feature type="region of interest" description="Disordered" evidence="1">
    <location>
        <begin position="45"/>
        <end position="68"/>
    </location>
</feature>
<evidence type="ECO:0000313" key="2">
    <source>
        <dbReference type="EMBL" id="KAL2630486.1"/>
    </source>
</evidence>
<dbReference type="Proteomes" id="UP001605036">
    <property type="component" value="Unassembled WGS sequence"/>
</dbReference>
<name>A0ABD1YIM1_9MARC</name>
<dbReference type="EMBL" id="JBHFFA010000004">
    <property type="protein sequence ID" value="KAL2630486.1"/>
    <property type="molecule type" value="Genomic_DNA"/>
</dbReference>
<comment type="caution">
    <text evidence="2">The sequence shown here is derived from an EMBL/GenBank/DDBJ whole genome shotgun (WGS) entry which is preliminary data.</text>
</comment>